<dbReference type="InterPro" id="IPR035906">
    <property type="entry name" value="MetI-like_sf"/>
</dbReference>
<keyword evidence="5 8" id="KW-0812">Transmembrane</keyword>
<keyword evidence="3 8" id="KW-0813">Transport</keyword>
<feature type="transmembrane region" description="Helical" evidence="8">
    <location>
        <begin position="271"/>
        <end position="294"/>
    </location>
</feature>
<evidence type="ECO:0000313" key="12">
    <source>
        <dbReference type="Proteomes" id="UP000295325"/>
    </source>
</evidence>
<dbReference type="NCBIfam" id="TIGR02138">
    <property type="entry name" value="phosphate_pstC"/>
    <property type="match status" value="1"/>
</dbReference>
<evidence type="ECO:0000313" key="11">
    <source>
        <dbReference type="EMBL" id="TDT51235.1"/>
    </source>
</evidence>
<dbReference type="GO" id="GO:0005315">
    <property type="term" value="F:phosphate transmembrane transporter activity"/>
    <property type="evidence" value="ECO:0007669"/>
    <property type="project" value="InterPro"/>
</dbReference>
<feature type="transmembrane region" description="Helical" evidence="8">
    <location>
        <begin position="147"/>
        <end position="170"/>
    </location>
</feature>
<dbReference type="InterPro" id="IPR011864">
    <property type="entry name" value="Phosphate_PstC"/>
</dbReference>
<dbReference type="Proteomes" id="UP000295325">
    <property type="component" value="Unassembled WGS sequence"/>
</dbReference>
<feature type="transmembrane region" description="Helical" evidence="8">
    <location>
        <begin position="120"/>
        <end position="141"/>
    </location>
</feature>
<keyword evidence="4 9" id="KW-1003">Cell membrane</keyword>
<comment type="caution">
    <text evidence="11">The sequence shown here is derived from an EMBL/GenBank/DDBJ whole genome shotgun (WGS) entry which is preliminary data.</text>
</comment>
<gene>
    <name evidence="11" type="ORF">EDD71_12016</name>
</gene>
<comment type="subcellular location">
    <subcellularLocation>
        <location evidence="1 8">Cell membrane</location>
        <topology evidence="1 8">Multi-pass membrane protein</topology>
    </subcellularLocation>
</comment>
<dbReference type="PANTHER" id="PTHR30425:SF2">
    <property type="entry name" value="ABC TRANSPORTER PERMEASE PROTEIN YQGH-RELATED"/>
    <property type="match status" value="1"/>
</dbReference>
<evidence type="ECO:0000256" key="5">
    <source>
        <dbReference type="ARBA" id="ARBA00022692"/>
    </source>
</evidence>
<evidence type="ECO:0000256" key="1">
    <source>
        <dbReference type="ARBA" id="ARBA00004651"/>
    </source>
</evidence>
<evidence type="ECO:0000256" key="7">
    <source>
        <dbReference type="ARBA" id="ARBA00023136"/>
    </source>
</evidence>
<dbReference type="Gene3D" id="1.10.3720.10">
    <property type="entry name" value="MetI-like"/>
    <property type="match status" value="1"/>
</dbReference>
<sequence>MERKQIARIKNEYLGKTYSIICGLLIVIITLSIIFFIASQGLSLFIKNHYPISKFLFSTIWKPDAGPEAGGPQYGVMIFITGSVLVSLGAVLISTPVAIALAIFMNFISPKLGTRVLQPAMELFVGIPSVVYGWVGVTLLIPLLKSMFGGIGFSLLAGIIVLSIMILPTITSISSDAIRAIPIEYVEASYGLGATRWQTISRVVVPAAKSGILTGVVLGLARAFGEALAVQMVIGNSINLPKSLLGTTSTLTSILTMDMANTVFKTEWNNALWSMALLLLLISFLFIVVIRIIGRRGEVK</sequence>
<keyword evidence="6 8" id="KW-1133">Transmembrane helix</keyword>
<dbReference type="RefSeq" id="WP_133628769.1">
    <property type="nucleotide sequence ID" value="NZ_SOAZ01000020.1"/>
</dbReference>
<dbReference type="InterPro" id="IPR000515">
    <property type="entry name" value="MetI-like"/>
</dbReference>
<evidence type="ECO:0000256" key="9">
    <source>
        <dbReference type="RuleBase" id="RU363054"/>
    </source>
</evidence>
<feature type="domain" description="ABC transmembrane type-1" evidence="10">
    <location>
        <begin position="80"/>
        <end position="290"/>
    </location>
</feature>
<dbReference type="Pfam" id="PF00528">
    <property type="entry name" value="BPD_transp_1"/>
    <property type="match status" value="1"/>
</dbReference>
<proteinExistence type="inferred from homology"/>
<dbReference type="InterPro" id="IPR051124">
    <property type="entry name" value="Phosphate_Transport_Permease"/>
</dbReference>
<protein>
    <recommendedName>
        <fullName evidence="9">Phosphate transport system permease protein</fullName>
    </recommendedName>
</protein>
<dbReference type="OrthoDB" id="9785113at2"/>
<dbReference type="GO" id="GO:0005886">
    <property type="term" value="C:plasma membrane"/>
    <property type="evidence" value="ECO:0007669"/>
    <property type="project" value="UniProtKB-SubCell"/>
</dbReference>
<dbReference type="AlphaFoldDB" id="A0A4R7KA44"/>
<dbReference type="GO" id="GO:0006817">
    <property type="term" value="P:phosphate ion transport"/>
    <property type="evidence" value="ECO:0007669"/>
    <property type="project" value="UniProtKB-KW"/>
</dbReference>
<keyword evidence="7 8" id="KW-0472">Membrane</keyword>
<dbReference type="EMBL" id="SOAZ01000020">
    <property type="protein sequence ID" value="TDT51235.1"/>
    <property type="molecule type" value="Genomic_DNA"/>
</dbReference>
<reference evidence="11 12" key="1">
    <citation type="submission" date="2019-03" db="EMBL/GenBank/DDBJ databases">
        <title>Genomic Encyclopedia of Type Strains, Phase IV (KMG-IV): sequencing the most valuable type-strain genomes for metagenomic binning, comparative biology and taxonomic classification.</title>
        <authorList>
            <person name="Goeker M."/>
        </authorList>
    </citation>
    <scope>NUCLEOTIDE SEQUENCE [LARGE SCALE GENOMIC DNA]</scope>
    <source>
        <strain evidence="11 12">DSM 24455</strain>
    </source>
</reference>
<organism evidence="11 12">
    <name type="scientific">Fonticella tunisiensis</name>
    <dbReference type="NCBI Taxonomy" id="1096341"/>
    <lineage>
        <taxon>Bacteria</taxon>
        <taxon>Bacillati</taxon>
        <taxon>Bacillota</taxon>
        <taxon>Clostridia</taxon>
        <taxon>Eubacteriales</taxon>
        <taxon>Clostridiaceae</taxon>
        <taxon>Fonticella</taxon>
    </lineage>
</organism>
<feature type="transmembrane region" description="Helical" evidence="8">
    <location>
        <begin position="76"/>
        <end position="108"/>
    </location>
</feature>
<evidence type="ECO:0000256" key="2">
    <source>
        <dbReference type="ARBA" id="ARBA00007069"/>
    </source>
</evidence>
<name>A0A4R7KA44_9CLOT</name>
<dbReference type="CDD" id="cd06261">
    <property type="entry name" value="TM_PBP2"/>
    <property type="match status" value="1"/>
</dbReference>
<dbReference type="PROSITE" id="PS50928">
    <property type="entry name" value="ABC_TM1"/>
    <property type="match status" value="1"/>
</dbReference>
<evidence type="ECO:0000256" key="4">
    <source>
        <dbReference type="ARBA" id="ARBA00022475"/>
    </source>
</evidence>
<evidence type="ECO:0000256" key="3">
    <source>
        <dbReference type="ARBA" id="ARBA00022448"/>
    </source>
</evidence>
<keyword evidence="9" id="KW-0592">Phosphate transport</keyword>
<evidence type="ECO:0000259" key="10">
    <source>
        <dbReference type="PROSITE" id="PS50928"/>
    </source>
</evidence>
<feature type="transmembrane region" description="Helical" evidence="8">
    <location>
        <begin position="20"/>
        <end position="46"/>
    </location>
</feature>
<accession>A0A4R7KA44</accession>
<dbReference type="PANTHER" id="PTHR30425">
    <property type="entry name" value="PHOSPHATE TRANSPORT SYSTEM PERMEASE PROTEIN PST"/>
    <property type="match status" value="1"/>
</dbReference>
<dbReference type="SUPFAM" id="SSF161098">
    <property type="entry name" value="MetI-like"/>
    <property type="match status" value="1"/>
</dbReference>
<evidence type="ECO:0000256" key="8">
    <source>
        <dbReference type="RuleBase" id="RU363032"/>
    </source>
</evidence>
<evidence type="ECO:0000256" key="6">
    <source>
        <dbReference type="ARBA" id="ARBA00022989"/>
    </source>
</evidence>
<feature type="transmembrane region" description="Helical" evidence="8">
    <location>
        <begin position="212"/>
        <end position="234"/>
    </location>
</feature>
<comment type="function">
    <text evidence="9">Part of the binding-protein-dependent transport system for phosphate; probably responsible for the translocation of the substrate across the membrane.</text>
</comment>
<keyword evidence="12" id="KW-1185">Reference proteome</keyword>
<comment type="similarity">
    <text evidence="2 9">Belongs to the binding-protein-dependent transport system permease family. CysTW subfamily.</text>
</comment>